<proteinExistence type="predicted"/>
<evidence type="ECO:0000313" key="1">
    <source>
        <dbReference type="EnsemblMetazoa" id="AQUA014318-PA"/>
    </source>
</evidence>
<dbReference type="EnsemblMetazoa" id="AQUA014318-RA">
    <property type="protein sequence ID" value="AQUA014318-PA"/>
    <property type="gene ID" value="AQUA014318"/>
</dbReference>
<reference evidence="1" key="1">
    <citation type="submission" date="2020-05" db="UniProtKB">
        <authorList>
            <consortium name="EnsemblMetazoa"/>
        </authorList>
    </citation>
    <scope>IDENTIFICATION</scope>
    <source>
        <strain evidence="1">SANGQUA</strain>
    </source>
</reference>
<evidence type="ECO:0000313" key="2">
    <source>
        <dbReference type="Proteomes" id="UP000076407"/>
    </source>
</evidence>
<dbReference type="AlphaFoldDB" id="A0A182XR34"/>
<protein>
    <submittedName>
        <fullName evidence="1">Uncharacterized protein</fullName>
    </submittedName>
</protein>
<name>A0A182XR34_ANOQN</name>
<dbReference type="Proteomes" id="UP000076407">
    <property type="component" value="Unassembled WGS sequence"/>
</dbReference>
<dbReference type="VEuPathDB" id="VectorBase:AQUA014318"/>
<keyword evidence="2" id="KW-1185">Reference proteome</keyword>
<accession>A0A182XR34</accession>
<organism evidence="1 2">
    <name type="scientific">Anopheles quadriannulatus</name>
    <name type="common">Mosquito</name>
    <dbReference type="NCBI Taxonomy" id="34691"/>
    <lineage>
        <taxon>Eukaryota</taxon>
        <taxon>Metazoa</taxon>
        <taxon>Ecdysozoa</taxon>
        <taxon>Arthropoda</taxon>
        <taxon>Hexapoda</taxon>
        <taxon>Insecta</taxon>
        <taxon>Pterygota</taxon>
        <taxon>Neoptera</taxon>
        <taxon>Endopterygota</taxon>
        <taxon>Diptera</taxon>
        <taxon>Nematocera</taxon>
        <taxon>Culicoidea</taxon>
        <taxon>Culicidae</taxon>
        <taxon>Anophelinae</taxon>
        <taxon>Anopheles</taxon>
    </lineage>
</organism>
<sequence>MFLFSLMAHNTAQFLISFSVNNRILDICSNSNNRYFDLVPKID</sequence>